<name>A0A426WXY0_ENSVE</name>
<gene>
    <name evidence="1" type="ORF">B296_00049917</name>
</gene>
<proteinExistence type="predicted"/>
<organism evidence="1 2">
    <name type="scientific">Ensete ventricosum</name>
    <name type="common">Abyssinian banana</name>
    <name type="synonym">Musa ensete</name>
    <dbReference type="NCBI Taxonomy" id="4639"/>
    <lineage>
        <taxon>Eukaryota</taxon>
        <taxon>Viridiplantae</taxon>
        <taxon>Streptophyta</taxon>
        <taxon>Embryophyta</taxon>
        <taxon>Tracheophyta</taxon>
        <taxon>Spermatophyta</taxon>
        <taxon>Magnoliopsida</taxon>
        <taxon>Liliopsida</taxon>
        <taxon>Zingiberales</taxon>
        <taxon>Musaceae</taxon>
        <taxon>Ensete</taxon>
    </lineage>
</organism>
<accession>A0A426WXY0</accession>
<dbReference type="AlphaFoldDB" id="A0A426WXY0"/>
<dbReference type="Proteomes" id="UP000287651">
    <property type="component" value="Unassembled WGS sequence"/>
</dbReference>
<comment type="caution">
    <text evidence="1">The sequence shown here is derived from an EMBL/GenBank/DDBJ whole genome shotgun (WGS) entry which is preliminary data.</text>
</comment>
<dbReference type="EMBL" id="AMZH03033430">
    <property type="protein sequence ID" value="RRT32184.1"/>
    <property type="molecule type" value="Genomic_DNA"/>
</dbReference>
<evidence type="ECO:0000313" key="1">
    <source>
        <dbReference type="EMBL" id="RRT32184.1"/>
    </source>
</evidence>
<sequence>MRQGLISTSREKKGPRTFPLLPPHLLAASHLVAYAAAQPRRQRPTPSCLSLFPIPRLLLSLHPPLLVTASSSRPPSPLLLNHNRSCFQPTIPLLGRCSSHALLTFLHCFLVGPHCSPVAVALVGTLLPHSLPGYHLLSSSTTTVVASSRPYPSSTVALATPSSPSSLASNCVLTTATYCFVLHLLPTAVVASSPRPPTASSYASSPQLVIMAKPSSDAPAPAGGQPLSSSLITMKALTDAAAVLLLLCFFFPLWQPSPDPVAPFFSSRLLLS</sequence>
<protein>
    <submittedName>
        <fullName evidence="1">Uncharacterized protein</fullName>
    </submittedName>
</protein>
<evidence type="ECO:0000313" key="2">
    <source>
        <dbReference type="Proteomes" id="UP000287651"/>
    </source>
</evidence>
<reference evidence="1 2" key="1">
    <citation type="journal article" date="2014" name="Agronomy (Basel)">
        <title>A Draft Genome Sequence for Ensete ventricosum, the Drought-Tolerant Tree Against Hunger.</title>
        <authorList>
            <person name="Harrison J."/>
            <person name="Moore K.A."/>
            <person name="Paszkiewicz K."/>
            <person name="Jones T."/>
            <person name="Grant M."/>
            <person name="Ambacheew D."/>
            <person name="Muzemil S."/>
            <person name="Studholme D.J."/>
        </authorList>
    </citation>
    <scope>NUCLEOTIDE SEQUENCE [LARGE SCALE GENOMIC DNA]</scope>
</reference>